<comment type="function">
    <text evidence="5">Required for morphogenesis and for the elongation of the flagellar filament by facilitating polymerization of the flagellin monomers at the tip of growing filament. Forms a capping structure, which prevents flagellin subunits (transported through the central channel of the flagellum) from leaking out without polymerization at the distal end.</text>
</comment>
<evidence type="ECO:0000256" key="1">
    <source>
        <dbReference type="ARBA" id="ARBA00009764"/>
    </source>
</evidence>
<feature type="coiled-coil region" evidence="5">
    <location>
        <begin position="440"/>
        <end position="478"/>
    </location>
</feature>
<proteinExistence type="inferred from homology"/>
<evidence type="ECO:0000313" key="9">
    <source>
        <dbReference type="Proteomes" id="UP001519344"/>
    </source>
</evidence>
<evidence type="ECO:0000313" key="8">
    <source>
        <dbReference type="EMBL" id="MBP1965805.1"/>
    </source>
</evidence>
<comment type="subcellular location">
    <subcellularLocation>
        <location evidence="5">Secreted</location>
    </subcellularLocation>
    <subcellularLocation>
        <location evidence="5">Bacterial flagellum</location>
    </subcellularLocation>
</comment>
<dbReference type="InterPro" id="IPR010809">
    <property type="entry name" value="FliD_C"/>
</dbReference>
<keyword evidence="5" id="KW-0964">Secreted</keyword>
<keyword evidence="8" id="KW-0282">Flagellum</keyword>
<sequence>MGIVRLSGLASGMDTEKIISDLLKAERVPLDKTQQKKQTVIWQRDDYRSMNTLYSSFRSLTDQLRLSATFAKKQAVSGNESVVTAQAGSNASDGSYTVKVDQLASPALVAGGTGVGYTQTASTTGDFKITGSGGTKTITVTSSSTTQSIMDDINKANIGIKASYDSVNSRVILSTAKSGTSESISIDDTISGSLNGNLKIDTTAVPVKGKDAQIELNGTPMTMGSNSLSFNGINFNFKGTTTSAIAVSVSQDTESVVGKIKDFVAKYNEVVDSVMGKVSEKHDRNYEPLTTEQKDAMSDKQVELWESKAKTGLLANDSILQSGLTTLRNSLMGKVQGLPANYDSLSDIGITVKKDWKENGKLDLDINKLTDALTADPDSFQKLFTQSSSKPTTDPTRKSELGFAERLSEDLNLQITRVSKKIGFGTNSELVDSSILGQQIKGMNETISKYEDRLSMTEQRYRKQFTAMEKALQNLNSQSSWLSSQLGN</sequence>
<feature type="domain" description="Flagellar hook-associated protein 2 C-terminal" evidence="7">
    <location>
        <begin position="209"/>
        <end position="477"/>
    </location>
</feature>
<organism evidence="8 9">
    <name type="scientific">Paenibacillus aceris</name>
    <dbReference type="NCBI Taxonomy" id="869555"/>
    <lineage>
        <taxon>Bacteria</taxon>
        <taxon>Bacillati</taxon>
        <taxon>Bacillota</taxon>
        <taxon>Bacilli</taxon>
        <taxon>Bacillales</taxon>
        <taxon>Paenibacillaceae</taxon>
        <taxon>Paenibacillus</taxon>
    </lineage>
</organism>
<keyword evidence="8" id="KW-0969">Cilium</keyword>
<dbReference type="PANTHER" id="PTHR30288:SF0">
    <property type="entry name" value="FLAGELLAR HOOK-ASSOCIATED PROTEIN 2"/>
    <property type="match status" value="1"/>
</dbReference>
<dbReference type="RefSeq" id="WP_167055153.1">
    <property type="nucleotide sequence ID" value="NZ_JAAOZR010000009.1"/>
</dbReference>
<evidence type="ECO:0000256" key="3">
    <source>
        <dbReference type="ARBA" id="ARBA00023054"/>
    </source>
</evidence>
<dbReference type="EMBL" id="JAGGKV010000016">
    <property type="protein sequence ID" value="MBP1965805.1"/>
    <property type="molecule type" value="Genomic_DNA"/>
</dbReference>
<evidence type="ECO:0000259" key="6">
    <source>
        <dbReference type="Pfam" id="PF02465"/>
    </source>
</evidence>
<feature type="domain" description="Flagellar hook-associated protein 2 N-terminal" evidence="6">
    <location>
        <begin position="11"/>
        <end position="105"/>
    </location>
</feature>
<dbReference type="Pfam" id="PF07195">
    <property type="entry name" value="FliD_C"/>
    <property type="match status" value="1"/>
</dbReference>
<reference evidence="8 9" key="1">
    <citation type="submission" date="2021-03" db="EMBL/GenBank/DDBJ databases">
        <title>Genomic Encyclopedia of Type Strains, Phase IV (KMG-IV): sequencing the most valuable type-strain genomes for metagenomic binning, comparative biology and taxonomic classification.</title>
        <authorList>
            <person name="Goeker M."/>
        </authorList>
    </citation>
    <scope>NUCLEOTIDE SEQUENCE [LARGE SCALE GENOMIC DNA]</scope>
    <source>
        <strain evidence="8 9">DSM 24950</strain>
    </source>
</reference>
<keyword evidence="3 5" id="KW-0175">Coiled coil</keyword>
<comment type="subunit">
    <text evidence="2 5">Homopentamer.</text>
</comment>
<dbReference type="PANTHER" id="PTHR30288">
    <property type="entry name" value="FLAGELLAR CAP/ASSEMBLY PROTEIN FLID"/>
    <property type="match status" value="1"/>
</dbReference>
<keyword evidence="4 5" id="KW-0975">Bacterial flagellum</keyword>
<dbReference type="InterPro" id="IPR040026">
    <property type="entry name" value="FliD"/>
</dbReference>
<evidence type="ECO:0000256" key="5">
    <source>
        <dbReference type="RuleBase" id="RU362066"/>
    </source>
</evidence>
<name>A0ABS4I4Q0_9BACL</name>
<keyword evidence="8" id="KW-0966">Cell projection</keyword>
<evidence type="ECO:0000259" key="7">
    <source>
        <dbReference type="Pfam" id="PF07195"/>
    </source>
</evidence>
<evidence type="ECO:0000256" key="4">
    <source>
        <dbReference type="ARBA" id="ARBA00023143"/>
    </source>
</evidence>
<protein>
    <recommendedName>
        <fullName evidence="5">Flagellar hook-associated protein 2</fullName>
        <shortName evidence="5">HAP2</shortName>
    </recommendedName>
    <alternativeName>
        <fullName evidence="5">Flagellar cap protein</fullName>
    </alternativeName>
</protein>
<dbReference type="Proteomes" id="UP001519344">
    <property type="component" value="Unassembled WGS sequence"/>
</dbReference>
<dbReference type="InterPro" id="IPR003481">
    <property type="entry name" value="FliD_N"/>
</dbReference>
<gene>
    <name evidence="8" type="ORF">J2Z65_005050</name>
</gene>
<evidence type="ECO:0000256" key="2">
    <source>
        <dbReference type="ARBA" id="ARBA00011255"/>
    </source>
</evidence>
<keyword evidence="9" id="KW-1185">Reference proteome</keyword>
<comment type="similarity">
    <text evidence="1 5">Belongs to the FliD family.</text>
</comment>
<accession>A0ABS4I4Q0</accession>
<comment type="caution">
    <text evidence="8">The sequence shown here is derived from an EMBL/GenBank/DDBJ whole genome shotgun (WGS) entry which is preliminary data.</text>
</comment>
<dbReference type="Pfam" id="PF02465">
    <property type="entry name" value="FliD_N"/>
    <property type="match status" value="1"/>
</dbReference>